<keyword evidence="3" id="KW-0479">Metal-binding</keyword>
<dbReference type="EMBL" id="CAKMRJ010005804">
    <property type="protein sequence ID" value="CAH1454636.1"/>
    <property type="molecule type" value="Genomic_DNA"/>
</dbReference>
<dbReference type="GO" id="GO:0046872">
    <property type="term" value="F:metal ion binding"/>
    <property type="evidence" value="ECO:0007669"/>
    <property type="project" value="UniProtKB-KW"/>
</dbReference>
<evidence type="ECO:0000313" key="9">
    <source>
        <dbReference type="Proteomes" id="UP001157418"/>
    </source>
</evidence>
<organism evidence="8 9">
    <name type="scientific">Lactuca virosa</name>
    <dbReference type="NCBI Taxonomy" id="75947"/>
    <lineage>
        <taxon>Eukaryota</taxon>
        <taxon>Viridiplantae</taxon>
        <taxon>Streptophyta</taxon>
        <taxon>Embryophyta</taxon>
        <taxon>Tracheophyta</taxon>
        <taxon>Spermatophyta</taxon>
        <taxon>Magnoliopsida</taxon>
        <taxon>eudicotyledons</taxon>
        <taxon>Gunneridae</taxon>
        <taxon>Pentapetalae</taxon>
        <taxon>asterids</taxon>
        <taxon>campanulids</taxon>
        <taxon>Asterales</taxon>
        <taxon>Asteraceae</taxon>
        <taxon>Cichorioideae</taxon>
        <taxon>Cichorieae</taxon>
        <taxon>Lactucinae</taxon>
        <taxon>Lactuca</taxon>
    </lineage>
</organism>
<keyword evidence="6" id="KW-0464">Manganese</keyword>
<dbReference type="CDD" id="cd03426">
    <property type="entry name" value="NUDIX_CoAse_Nudt7"/>
    <property type="match status" value="1"/>
</dbReference>
<dbReference type="PANTHER" id="PTHR12992:SF41">
    <property type="entry name" value="NUDIX HYDROLASE 11"/>
    <property type="match status" value="1"/>
</dbReference>
<evidence type="ECO:0000256" key="4">
    <source>
        <dbReference type="ARBA" id="ARBA00022801"/>
    </source>
</evidence>
<evidence type="ECO:0000256" key="2">
    <source>
        <dbReference type="ARBA" id="ARBA00001946"/>
    </source>
</evidence>
<sequence length="275" mass="31173">MDSNNFIRSQKLLELSQRFRETKSVFQLSVDSSSNQSTQSERLKRPSRAAVLICLFEEGDDIYVILTQRSSTLSSHSGEVSLPGGRRDENDTDDIRTALREAEEEIGLDPALVDVVTVLEPFGSKGNVSVVPVIGILWDKQAFNPLPNPEEVESIFYAPLEMFLKNENRREKEIEHRGEKFLHHYFYHKTNDRVYVIWALTAGILIDTASLYQHKSFVVDTTALKIIGEVLDTLIRYLSTTSSSCGLGFYDQTTITISPPIQVEIFTLIINWPLD</sequence>
<evidence type="ECO:0000259" key="7">
    <source>
        <dbReference type="PROSITE" id="PS51462"/>
    </source>
</evidence>
<dbReference type="GO" id="GO:0015938">
    <property type="term" value="P:coenzyme A catabolic process"/>
    <property type="evidence" value="ECO:0007669"/>
    <property type="project" value="TreeGrafter"/>
</dbReference>
<evidence type="ECO:0000256" key="5">
    <source>
        <dbReference type="ARBA" id="ARBA00022842"/>
    </source>
</evidence>
<dbReference type="GO" id="GO:0010945">
    <property type="term" value="F:coenzyme A diphosphatase activity"/>
    <property type="evidence" value="ECO:0007669"/>
    <property type="project" value="InterPro"/>
</dbReference>
<reference evidence="8 9" key="1">
    <citation type="submission" date="2022-01" db="EMBL/GenBank/DDBJ databases">
        <authorList>
            <person name="Xiong W."/>
            <person name="Schranz E."/>
        </authorList>
    </citation>
    <scope>NUCLEOTIDE SEQUENCE [LARGE SCALE GENOMIC DNA]</scope>
</reference>
<dbReference type="Pfam" id="PF00293">
    <property type="entry name" value="NUDIX"/>
    <property type="match status" value="1"/>
</dbReference>
<keyword evidence="4" id="KW-0378">Hydrolase</keyword>
<dbReference type="GO" id="GO:0006637">
    <property type="term" value="P:acyl-CoA metabolic process"/>
    <property type="evidence" value="ECO:0007669"/>
    <property type="project" value="UniProtKB-ARBA"/>
</dbReference>
<comment type="caution">
    <text evidence="8">The sequence shown here is derived from an EMBL/GenBank/DDBJ whole genome shotgun (WGS) entry which is preliminary data.</text>
</comment>
<comment type="cofactor">
    <cofactor evidence="2">
        <name>Mg(2+)</name>
        <dbReference type="ChEBI" id="CHEBI:18420"/>
    </cofactor>
</comment>
<accession>A0AAU9PWI1</accession>
<evidence type="ECO:0000313" key="8">
    <source>
        <dbReference type="EMBL" id="CAH1454636.1"/>
    </source>
</evidence>
<evidence type="ECO:0000256" key="6">
    <source>
        <dbReference type="ARBA" id="ARBA00023211"/>
    </source>
</evidence>
<gene>
    <name evidence="8" type="ORF">LVIROSA_LOCUS39804</name>
</gene>
<proteinExistence type="predicted"/>
<dbReference type="Gene3D" id="3.90.79.10">
    <property type="entry name" value="Nucleoside Triphosphate Pyrophosphohydrolase"/>
    <property type="match status" value="1"/>
</dbReference>
<dbReference type="InterPro" id="IPR015797">
    <property type="entry name" value="NUDIX_hydrolase-like_dom_sf"/>
</dbReference>
<feature type="domain" description="Nudix hydrolase" evidence="7">
    <location>
        <begin position="46"/>
        <end position="183"/>
    </location>
</feature>
<dbReference type="SUPFAM" id="SSF55811">
    <property type="entry name" value="Nudix"/>
    <property type="match status" value="1"/>
</dbReference>
<comment type="cofactor">
    <cofactor evidence="1">
        <name>Mn(2+)</name>
        <dbReference type="ChEBI" id="CHEBI:29035"/>
    </cofactor>
</comment>
<evidence type="ECO:0000256" key="1">
    <source>
        <dbReference type="ARBA" id="ARBA00001936"/>
    </source>
</evidence>
<evidence type="ECO:0000256" key="3">
    <source>
        <dbReference type="ARBA" id="ARBA00022723"/>
    </source>
</evidence>
<dbReference type="InterPro" id="IPR000086">
    <property type="entry name" value="NUDIX_hydrolase_dom"/>
</dbReference>
<dbReference type="GO" id="GO:0005737">
    <property type="term" value="C:cytoplasm"/>
    <property type="evidence" value="ECO:0007669"/>
    <property type="project" value="UniProtKB-ARBA"/>
</dbReference>
<dbReference type="InterPro" id="IPR045121">
    <property type="entry name" value="CoAse"/>
</dbReference>
<dbReference type="AlphaFoldDB" id="A0AAU9PWI1"/>
<protein>
    <recommendedName>
        <fullName evidence="7">Nudix hydrolase domain-containing protein</fullName>
    </recommendedName>
</protein>
<dbReference type="PANTHER" id="PTHR12992">
    <property type="entry name" value="NUDIX HYDROLASE"/>
    <property type="match status" value="1"/>
</dbReference>
<dbReference type="PROSITE" id="PS51462">
    <property type="entry name" value="NUDIX"/>
    <property type="match status" value="1"/>
</dbReference>
<keyword evidence="5" id="KW-0460">Magnesium</keyword>
<dbReference type="Proteomes" id="UP001157418">
    <property type="component" value="Unassembled WGS sequence"/>
</dbReference>
<name>A0AAU9PWI1_9ASTR</name>
<dbReference type="FunFam" id="3.90.79.10:FF:000036">
    <property type="entry name" value="Nudix hydrolase 11"/>
    <property type="match status" value="1"/>
</dbReference>
<dbReference type="GO" id="GO:0015937">
    <property type="term" value="P:coenzyme A biosynthetic process"/>
    <property type="evidence" value="ECO:0007669"/>
    <property type="project" value="UniProtKB-ARBA"/>
</dbReference>
<dbReference type="GO" id="GO:0008893">
    <property type="term" value="F:guanosine-3',5'-bis(diphosphate) 3'-diphosphatase activity"/>
    <property type="evidence" value="ECO:0007669"/>
    <property type="project" value="UniProtKB-ARBA"/>
</dbReference>
<keyword evidence="9" id="KW-1185">Reference proteome</keyword>